<dbReference type="EMBL" id="JBEYXT010000425">
    <property type="protein sequence ID" value="MEU6807014.1"/>
    <property type="molecule type" value="Genomic_DNA"/>
</dbReference>
<dbReference type="RefSeq" id="WP_359703057.1">
    <property type="nucleotide sequence ID" value="NZ_JBEYXT010000425.1"/>
</dbReference>
<feature type="chain" id="PRO_5046436317" evidence="1">
    <location>
        <begin position="31"/>
        <end position="135"/>
    </location>
</feature>
<protein>
    <submittedName>
        <fullName evidence="2">Uncharacterized protein</fullName>
    </submittedName>
</protein>
<evidence type="ECO:0000256" key="1">
    <source>
        <dbReference type="SAM" id="SignalP"/>
    </source>
</evidence>
<evidence type="ECO:0000313" key="2">
    <source>
        <dbReference type="EMBL" id="MEU6807014.1"/>
    </source>
</evidence>
<sequence length="135" mass="14286">MNRTRIRRRSAAILASATAMAVLPSVTAVAAPAQAQPCVQKVAVVNNAGFVLSWAATARTGEQSAPTDEYPINQTRVIDLSTASWPEGTDVRPYVDAVGGTKEFGSSYVSYCDNGQTATYTVTGTTFDYSVTLLT</sequence>
<proteinExistence type="predicted"/>
<accession>A0ABV3BC33</accession>
<dbReference type="Proteomes" id="UP001551189">
    <property type="component" value="Unassembled WGS sequence"/>
</dbReference>
<keyword evidence="1" id="KW-0732">Signal</keyword>
<comment type="caution">
    <text evidence="2">The sequence shown here is derived from an EMBL/GenBank/DDBJ whole genome shotgun (WGS) entry which is preliminary data.</text>
</comment>
<organism evidence="2 3">
    <name type="scientific">Streptomyces neyagawaensis</name>
    <dbReference type="NCBI Taxonomy" id="42238"/>
    <lineage>
        <taxon>Bacteria</taxon>
        <taxon>Bacillati</taxon>
        <taxon>Actinomycetota</taxon>
        <taxon>Actinomycetes</taxon>
        <taxon>Kitasatosporales</taxon>
        <taxon>Streptomycetaceae</taxon>
        <taxon>Streptomyces</taxon>
    </lineage>
</organism>
<gene>
    <name evidence="2" type="ORF">ABZ931_39550</name>
</gene>
<keyword evidence="3" id="KW-1185">Reference proteome</keyword>
<feature type="signal peptide" evidence="1">
    <location>
        <begin position="1"/>
        <end position="30"/>
    </location>
</feature>
<reference evidence="2 3" key="1">
    <citation type="submission" date="2024-06" db="EMBL/GenBank/DDBJ databases">
        <title>The Natural Products Discovery Center: Release of the First 8490 Sequenced Strains for Exploring Actinobacteria Biosynthetic Diversity.</title>
        <authorList>
            <person name="Kalkreuter E."/>
            <person name="Kautsar S.A."/>
            <person name="Yang D."/>
            <person name="Bader C.D."/>
            <person name="Teijaro C.N."/>
            <person name="Fluegel L."/>
            <person name="Davis C.M."/>
            <person name="Simpson J.R."/>
            <person name="Lauterbach L."/>
            <person name="Steele A.D."/>
            <person name="Gui C."/>
            <person name="Meng S."/>
            <person name="Li G."/>
            <person name="Viehrig K."/>
            <person name="Ye F."/>
            <person name="Su P."/>
            <person name="Kiefer A.F."/>
            <person name="Nichols A."/>
            <person name="Cepeda A.J."/>
            <person name="Yan W."/>
            <person name="Fan B."/>
            <person name="Jiang Y."/>
            <person name="Adhikari A."/>
            <person name="Zheng C.-J."/>
            <person name="Schuster L."/>
            <person name="Cowan T.M."/>
            <person name="Smanski M.J."/>
            <person name="Chevrette M.G."/>
            <person name="De Carvalho L.P.S."/>
            <person name="Shen B."/>
        </authorList>
    </citation>
    <scope>NUCLEOTIDE SEQUENCE [LARGE SCALE GENOMIC DNA]</scope>
    <source>
        <strain evidence="2 3">NPDC046851</strain>
    </source>
</reference>
<evidence type="ECO:0000313" key="3">
    <source>
        <dbReference type="Proteomes" id="UP001551189"/>
    </source>
</evidence>
<name>A0ABV3BC33_9ACTN</name>